<evidence type="ECO:0000313" key="2">
    <source>
        <dbReference type="Proteomes" id="UP000069205"/>
    </source>
</evidence>
<sequence>MTTQPQTGAHPGPISTQTERVLRDFVRDAVSHLSEALKDSAPEFEDGARWERGTDGHFRERKKRLRTLWPMLSDEWLRSLPGYQTCVECLKSDVVVGPHLDRLVGTSMSSSRLEANNILKSLMYAALDDEGRLAFTDERFHGKWRELASFFGASQIASKMVAPLPRLVIPAFPLRLNNELVLDRLTDDEVTRCYQVGVIRPDSLRSPLIYGDVAVGIRRTTFLPKLIRRDDEPHKPPEAVDEGSFGNRPLFRDDLVIDDVLSALRLLKHTQIRAAGCASWTDSHWLKDGTSFRVLGQWPYWGKFELSEGEVPQFLELWRLLEEGAKRFGFSIHRFNLAFDRGLLADRIVDFVIAAESLFLGDLNIQDRGELRFRFALRAAKFIEHPNYGEHDVFRIMRQAYDARSSIVHGGSPKETRLPDNQSTKLSTFIDAIEELVRIGLRKALSMKEDGKKMRQAEYWDTLVFSNPNP</sequence>
<keyword evidence="2" id="KW-1185">Reference proteome</keyword>
<dbReference type="PATRIC" id="fig|42253.5.peg.768"/>
<gene>
    <name evidence="1" type="ORF">NITMOv2_0781</name>
</gene>
<accession>A0A0K2G9D2</accession>
<name>A0A0K2G9D2_NITMO</name>
<evidence type="ECO:0000313" key="1">
    <source>
        <dbReference type="EMBL" id="ALA57217.1"/>
    </source>
</evidence>
<protein>
    <submittedName>
        <fullName evidence="1">Uncharacterized protein</fullName>
    </submittedName>
</protein>
<dbReference type="AlphaFoldDB" id="A0A0K2G9D2"/>
<organism evidence="1 2">
    <name type="scientific">Nitrospira moscoviensis</name>
    <dbReference type="NCBI Taxonomy" id="42253"/>
    <lineage>
        <taxon>Bacteria</taxon>
        <taxon>Pseudomonadati</taxon>
        <taxon>Nitrospirota</taxon>
        <taxon>Nitrospiria</taxon>
        <taxon>Nitrospirales</taxon>
        <taxon>Nitrospiraceae</taxon>
        <taxon>Nitrospira</taxon>
    </lineage>
</organism>
<dbReference type="KEGG" id="nmv:NITMOv2_0781"/>
<dbReference type="Proteomes" id="UP000069205">
    <property type="component" value="Chromosome"/>
</dbReference>
<proteinExistence type="predicted"/>
<reference evidence="1 2" key="1">
    <citation type="journal article" date="2015" name="Proc. Natl. Acad. Sci. U.S.A.">
        <title>Expanded metabolic versatility of ubiquitous nitrite-oxidizing bacteria from the genus Nitrospira.</title>
        <authorList>
            <person name="Koch H."/>
            <person name="Lucker S."/>
            <person name="Albertsen M."/>
            <person name="Kitzinger K."/>
            <person name="Herbold C."/>
            <person name="Spieck E."/>
            <person name="Nielsen P.H."/>
            <person name="Wagner M."/>
            <person name="Daims H."/>
        </authorList>
    </citation>
    <scope>NUCLEOTIDE SEQUENCE [LARGE SCALE GENOMIC DNA]</scope>
    <source>
        <strain evidence="1 2">NSP M-1</strain>
    </source>
</reference>
<dbReference type="EMBL" id="CP011801">
    <property type="protein sequence ID" value="ALA57217.1"/>
    <property type="molecule type" value="Genomic_DNA"/>
</dbReference>
<dbReference type="RefSeq" id="WP_053378592.1">
    <property type="nucleotide sequence ID" value="NZ_CP011801.1"/>
</dbReference>
<dbReference type="OrthoDB" id="3698152at2"/>
<dbReference type="STRING" id="42253.NITMOv2_0781"/>